<feature type="transmembrane region" description="Helical" evidence="6">
    <location>
        <begin position="352"/>
        <end position="371"/>
    </location>
</feature>
<feature type="transmembrane region" description="Helical" evidence="6">
    <location>
        <begin position="377"/>
        <end position="396"/>
    </location>
</feature>
<feature type="transmembrane region" description="Helical" evidence="6">
    <location>
        <begin position="91"/>
        <end position="111"/>
    </location>
</feature>
<feature type="transmembrane region" description="Helical" evidence="6">
    <location>
        <begin position="21"/>
        <end position="44"/>
    </location>
</feature>
<feature type="transmembrane region" description="Helical" evidence="6">
    <location>
        <begin position="182"/>
        <end position="199"/>
    </location>
</feature>
<name>A0A1M5FJN1_STRHI</name>
<keyword evidence="9" id="KW-1185">Reference proteome</keyword>
<evidence type="ECO:0000256" key="1">
    <source>
        <dbReference type="ARBA" id="ARBA00004651"/>
    </source>
</evidence>
<dbReference type="Gene3D" id="1.20.1720.10">
    <property type="entry name" value="Multidrug resistance protein D"/>
    <property type="match status" value="1"/>
</dbReference>
<dbReference type="PANTHER" id="PTHR42718:SF9">
    <property type="entry name" value="MAJOR FACILITATOR SUPERFAMILY MULTIDRUG TRANSPORTER MFSC"/>
    <property type="match status" value="1"/>
</dbReference>
<dbReference type="PANTHER" id="PTHR42718">
    <property type="entry name" value="MAJOR FACILITATOR SUPERFAMILY MULTIDRUG TRANSPORTER MFSC"/>
    <property type="match status" value="1"/>
</dbReference>
<dbReference type="GO" id="GO:0005886">
    <property type="term" value="C:plasma membrane"/>
    <property type="evidence" value="ECO:0007669"/>
    <property type="project" value="UniProtKB-SubCell"/>
</dbReference>
<dbReference type="InterPro" id="IPR036259">
    <property type="entry name" value="MFS_trans_sf"/>
</dbReference>
<dbReference type="SUPFAM" id="SSF103473">
    <property type="entry name" value="MFS general substrate transporter"/>
    <property type="match status" value="1"/>
</dbReference>
<dbReference type="PROSITE" id="PS50850">
    <property type="entry name" value="MFS"/>
    <property type="match status" value="1"/>
</dbReference>
<reference evidence="8 9" key="1">
    <citation type="submission" date="2016-11" db="EMBL/GenBank/DDBJ databases">
        <authorList>
            <person name="Jaros S."/>
            <person name="Januszkiewicz K."/>
            <person name="Wedrychowicz H."/>
        </authorList>
    </citation>
    <scope>NUCLEOTIDE SEQUENCE [LARGE SCALE GENOMIC DNA]</scope>
    <source>
        <strain evidence="8 9">DSM 44523</strain>
    </source>
</reference>
<evidence type="ECO:0000256" key="2">
    <source>
        <dbReference type="ARBA" id="ARBA00022448"/>
    </source>
</evidence>
<protein>
    <submittedName>
        <fullName evidence="8">Predicted arabinose efflux permease, MFS family</fullName>
    </submittedName>
</protein>
<dbReference type="EMBL" id="FQVN01000005">
    <property type="protein sequence ID" value="SHF91733.1"/>
    <property type="molecule type" value="Genomic_DNA"/>
</dbReference>
<keyword evidence="4 6" id="KW-1133">Transmembrane helix</keyword>
<proteinExistence type="predicted"/>
<dbReference type="InterPro" id="IPR011701">
    <property type="entry name" value="MFS"/>
</dbReference>
<evidence type="ECO:0000256" key="3">
    <source>
        <dbReference type="ARBA" id="ARBA00022692"/>
    </source>
</evidence>
<organism evidence="8 9">
    <name type="scientific">Streptoalloteichus hindustanus</name>
    <dbReference type="NCBI Taxonomy" id="2017"/>
    <lineage>
        <taxon>Bacteria</taxon>
        <taxon>Bacillati</taxon>
        <taxon>Actinomycetota</taxon>
        <taxon>Actinomycetes</taxon>
        <taxon>Pseudonocardiales</taxon>
        <taxon>Pseudonocardiaceae</taxon>
        <taxon>Streptoalloteichus</taxon>
    </lineage>
</organism>
<dbReference type="OrthoDB" id="7494101at2"/>
<keyword evidence="2" id="KW-0813">Transport</keyword>
<evidence type="ECO:0000313" key="9">
    <source>
        <dbReference type="Proteomes" id="UP000184501"/>
    </source>
</evidence>
<feature type="transmembrane region" description="Helical" evidence="6">
    <location>
        <begin position="290"/>
        <end position="311"/>
    </location>
</feature>
<dbReference type="Pfam" id="PF07690">
    <property type="entry name" value="MFS_1"/>
    <property type="match status" value="1"/>
</dbReference>
<feature type="transmembrane region" description="Helical" evidence="6">
    <location>
        <begin position="261"/>
        <end position="278"/>
    </location>
</feature>
<feature type="transmembrane region" description="Helical" evidence="6">
    <location>
        <begin position="150"/>
        <end position="176"/>
    </location>
</feature>
<sequence>MSVVETSGKDTARTAPGLPRAVAVAVVALVLGGTATGLAGVDLVLPAVPGLPEQLGGSPGQAQLVLSAYVLGTAVGLLCCGALSAVMRARWILVGALSVLAAVSLVCSLMPSLTALVVLRFFQGVASAAPAVLAPGLLRRLLPPAAAVRALGVLSSVESLVPALAPLAGAGLVAGLGWTGPFLALAVAAALVAVGAFVLRRSVPDPPAGPKTGGYLALLRNRAYLRQAGSQALTMSGLLVFVFGAPAVIEHSLGGTIADFIFLQVVGVAAFIVAANLSGTMVRRWGAPRVVFAGTALAALGGAGLLVFAVLGGHQPVLLIPLLLPVNIGLGLRGPAGFMAALDAAGDDARGAAVIVLLHTVLAATGNAVVAAFLDGALVTLTVVSAVLLASALVVLGRPAPAGQR</sequence>
<comment type="subcellular location">
    <subcellularLocation>
        <location evidence="1">Cell membrane</location>
        <topology evidence="1">Multi-pass membrane protein</topology>
    </subcellularLocation>
</comment>
<feature type="transmembrane region" description="Helical" evidence="6">
    <location>
        <begin position="232"/>
        <end position="249"/>
    </location>
</feature>
<accession>A0A1M5FJN1</accession>
<dbReference type="GO" id="GO:0022857">
    <property type="term" value="F:transmembrane transporter activity"/>
    <property type="evidence" value="ECO:0007669"/>
    <property type="project" value="InterPro"/>
</dbReference>
<dbReference type="RefSeq" id="WP_083959791.1">
    <property type="nucleotide sequence ID" value="NZ_FQVN01000005.1"/>
</dbReference>
<evidence type="ECO:0000256" key="6">
    <source>
        <dbReference type="SAM" id="Phobius"/>
    </source>
</evidence>
<feature type="transmembrane region" description="Helical" evidence="6">
    <location>
        <begin position="117"/>
        <end position="138"/>
    </location>
</feature>
<feature type="transmembrane region" description="Helical" evidence="6">
    <location>
        <begin position="64"/>
        <end position="84"/>
    </location>
</feature>
<keyword evidence="5 6" id="KW-0472">Membrane</keyword>
<evidence type="ECO:0000259" key="7">
    <source>
        <dbReference type="PROSITE" id="PS50850"/>
    </source>
</evidence>
<dbReference type="InterPro" id="IPR020846">
    <property type="entry name" value="MFS_dom"/>
</dbReference>
<dbReference type="AlphaFoldDB" id="A0A1M5FJN1"/>
<evidence type="ECO:0000256" key="4">
    <source>
        <dbReference type="ARBA" id="ARBA00022989"/>
    </source>
</evidence>
<keyword evidence="3 6" id="KW-0812">Transmembrane</keyword>
<evidence type="ECO:0000313" key="8">
    <source>
        <dbReference type="EMBL" id="SHF91733.1"/>
    </source>
</evidence>
<feature type="domain" description="Major facilitator superfamily (MFS) profile" evidence="7">
    <location>
        <begin position="21"/>
        <end position="403"/>
    </location>
</feature>
<feature type="transmembrane region" description="Helical" evidence="6">
    <location>
        <begin position="317"/>
        <end position="340"/>
    </location>
</feature>
<evidence type="ECO:0000256" key="5">
    <source>
        <dbReference type="ARBA" id="ARBA00023136"/>
    </source>
</evidence>
<gene>
    <name evidence="8" type="ORF">SAMN05444320_105471</name>
</gene>
<dbReference type="Proteomes" id="UP000184501">
    <property type="component" value="Unassembled WGS sequence"/>
</dbReference>